<reference evidence="1" key="1">
    <citation type="journal article" date="2021" name="Proc. Natl. Acad. Sci. U.S.A.">
        <title>A Catalog of Tens of Thousands of Viruses from Human Metagenomes Reveals Hidden Associations with Chronic Diseases.</title>
        <authorList>
            <person name="Tisza M.J."/>
            <person name="Buck C.B."/>
        </authorList>
    </citation>
    <scope>NUCLEOTIDE SEQUENCE</scope>
    <source>
        <strain evidence="1">CtXXl13</strain>
    </source>
</reference>
<protein>
    <submittedName>
        <fullName evidence="1">Uncharacterized protein</fullName>
    </submittedName>
</protein>
<sequence length="319" mass="36188">MKGKRLNTMANTVRNIINDSMMFSDNTEQQNTLWNKTTISAYHGYRYNKRTGKSEWDEVIFEDAHNIVTISGVQYAMEKLYGIPGTINVQSLHSELQIGASEDVVSSQTIQTPTGTKTVPYSASDEICLFAIGLTGTGQSSITKYPVNYREKSIELNKLAEDNTNLNGIIIPFRYTQQTLTAAEQRMYFGKKVTDGYTGYYLKKFDSEPTMRHIWKTDADDETETDISASDVWDITRNTPARSYVEMILTISSKDVKEWVNVTGKIGEPIINTISLYHGQYNQVIGDYMNVKMFSKAYIPTENLSLSKDIQFVYRTYGA</sequence>
<accession>A0A8S5TJL7</accession>
<dbReference type="EMBL" id="BK032836">
    <property type="protein sequence ID" value="DAF63259.1"/>
    <property type="molecule type" value="Genomic_DNA"/>
</dbReference>
<name>A0A8S5TJL7_9CAUD</name>
<evidence type="ECO:0000313" key="1">
    <source>
        <dbReference type="EMBL" id="DAF63259.1"/>
    </source>
</evidence>
<organism evidence="1">
    <name type="scientific">Myoviridae sp. ctXXl13</name>
    <dbReference type="NCBI Taxonomy" id="2827691"/>
    <lineage>
        <taxon>Viruses</taxon>
        <taxon>Duplodnaviria</taxon>
        <taxon>Heunggongvirae</taxon>
        <taxon>Uroviricota</taxon>
        <taxon>Caudoviricetes</taxon>
    </lineage>
</organism>
<proteinExistence type="predicted"/>